<dbReference type="Pfam" id="PF01585">
    <property type="entry name" value="G-patch"/>
    <property type="match status" value="1"/>
</dbReference>
<accession>Q6MV14</accession>
<feature type="domain" description="G-patch" evidence="2">
    <location>
        <begin position="118"/>
        <end position="165"/>
    </location>
</feature>
<evidence type="ECO:0000256" key="1">
    <source>
        <dbReference type="SAM" id="MobiDB-lite"/>
    </source>
</evidence>
<protein>
    <submittedName>
        <fullName evidence="3">Uncharacterized protein B16B8.270</fullName>
    </submittedName>
</protein>
<dbReference type="PANTHER" id="PTHR21032:SF0">
    <property type="entry name" value="G PATCH DOMAIN-CONTAINING PROTEIN 11"/>
    <property type="match status" value="1"/>
</dbReference>
<feature type="compositionally biased region" description="Basic and acidic residues" evidence="1">
    <location>
        <begin position="54"/>
        <end position="80"/>
    </location>
</feature>
<sequence length="377" mass="41996">MTSTTKDPSTSGASPDSDSEDDYMKMTFADEPSTTTSSKSGKPIETSLQRRLRLQREGEIRGRVKSKAELAAEEEARREAALSTSLFSKFVPSPSTAPSFTSPSSATVPPPPPPPTAAKSKGLAMMAKMGFVPGNALGAGATEGRTEPIKISIKDGREGIGLESDRKRKMREAAEAAGEMAKKARVDEEGYRERLRREREEARLERQVLAAQKVAEGMDEDHENEARGGGGEKGSGEGEVQKSEERDDTDGGNSQSRRRRTRTDSCRPLRSIPVVYRGLIRSREEARREAMMRHDLEQSSTLSSTRLPTPWNTYVMAEDLDEEDPELDEFNTLSPDERLRRLVQYMRNKHHYCFWCKANYDDAEMDGCPGLTEEEHD</sequence>
<feature type="region of interest" description="Disordered" evidence="1">
    <location>
        <begin position="1"/>
        <end position="120"/>
    </location>
</feature>
<dbReference type="PANTHER" id="PTHR21032">
    <property type="entry name" value="G PATCH DOMAIN-CONTAINING PROTEIN 11"/>
    <property type="match status" value="1"/>
</dbReference>
<dbReference type="GO" id="GO:0000776">
    <property type="term" value="C:kinetochore"/>
    <property type="evidence" value="ECO:0007669"/>
    <property type="project" value="TreeGrafter"/>
</dbReference>
<evidence type="ECO:0000259" key="2">
    <source>
        <dbReference type="PROSITE" id="PS50174"/>
    </source>
</evidence>
<dbReference type="VEuPathDB" id="FungiDB:NCU02678"/>
<dbReference type="SMART" id="SM01173">
    <property type="entry name" value="DUF4187"/>
    <property type="match status" value="1"/>
</dbReference>
<reference evidence="3" key="1">
    <citation type="submission" date="2003-11" db="EMBL/GenBank/DDBJ databases">
        <authorList>
            <person name="Schulte U."/>
            <person name="Aign V."/>
            <person name="Hoheisel J."/>
            <person name="Brandt P."/>
            <person name="Fartmann B."/>
            <person name="Holland R."/>
            <person name="Nyakatura G."/>
            <person name="Mewes H.W."/>
            <person name="Mannhaupt G."/>
        </authorList>
    </citation>
    <scope>NUCLEOTIDE SEQUENCE</scope>
</reference>
<dbReference type="PROSITE" id="PS50174">
    <property type="entry name" value="G_PATCH"/>
    <property type="match status" value="1"/>
</dbReference>
<dbReference type="AlphaFoldDB" id="Q6MV14"/>
<dbReference type="InterPro" id="IPR025239">
    <property type="entry name" value="DUF4187"/>
</dbReference>
<dbReference type="PhylomeDB" id="Q6MV14"/>
<organism evidence="3">
    <name type="scientific">Neurospora crassa</name>
    <dbReference type="NCBI Taxonomy" id="5141"/>
    <lineage>
        <taxon>Eukaryota</taxon>
        <taxon>Fungi</taxon>
        <taxon>Dikarya</taxon>
        <taxon>Ascomycota</taxon>
        <taxon>Pezizomycotina</taxon>
        <taxon>Sordariomycetes</taxon>
        <taxon>Sordariomycetidae</taxon>
        <taxon>Sordariales</taxon>
        <taxon>Sordariaceae</taxon>
        <taxon>Neurospora</taxon>
    </lineage>
</organism>
<evidence type="ECO:0000313" key="3">
    <source>
        <dbReference type="EMBL" id="CAE76487.1"/>
    </source>
</evidence>
<feature type="compositionally biased region" description="Low complexity" evidence="1">
    <location>
        <begin position="90"/>
        <end position="107"/>
    </location>
</feature>
<gene>
    <name evidence="3" type="primary">B16B8.270</name>
</gene>
<name>Q6MV14_NEUCS</name>
<dbReference type="EMBL" id="BX842634">
    <property type="protein sequence ID" value="CAE76487.1"/>
    <property type="molecule type" value="Genomic_DNA"/>
</dbReference>
<feature type="region of interest" description="Disordered" evidence="1">
    <location>
        <begin position="162"/>
        <end position="266"/>
    </location>
</feature>
<dbReference type="InterPro" id="IPR039249">
    <property type="entry name" value="GPATCH11"/>
</dbReference>
<feature type="compositionally biased region" description="Polar residues" evidence="1">
    <location>
        <begin position="1"/>
        <end position="16"/>
    </location>
</feature>
<feature type="compositionally biased region" description="Basic and acidic residues" evidence="1">
    <location>
        <begin position="162"/>
        <end position="206"/>
    </location>
</feature>
<feature type="compositionally biased region" description="Basic and acidic residues" evidence="1">
    <location>
        <begin position="234"/>
        <end position="245"/>
    </location>
</feature>
<dbReference type="Pfam" id="PF13821">
    <property type="entry name" value="DUF4187"/>
    <property type="match status" value="1"/>
</dbReference>
<dbReference type="InterPro" id="IPR000467">
    <property type="entry name" value="G_patch_dom"/>
</dbReference>
<reference evidence="3" key="2">
    <citation type="submission" date="2003-11" db="EMBL/GenBank/DDBJ databases">
        <authorList>
            <person name="German Neurospora genome project"/>
        </authorList>
    </citation>
    <scope>NUCLEOTIDE SEQUENCE</scope>
</reference>
<proteinExistence type="predicted"/>
<dbReference type="SMART" id="SM00443">
    <property type="entry name" value="G_patch"/>
    <property type="match status" value="1"/>
</dbReference>
<dbReference type="GO" id="GO:0003676">
    <property type="term" value="F:nucleic acid binding"/>
    <property type="evidence" value="ECO:0007669"/>
    <property type="project" value="InterPro"/>
</dbReference>